<dbReference type="InterPro" id="IPR013762">
    <property type="entry name" value="Integrase-like_cat_sf"/>
</dbReference>
<dbReference type="HOGENOM" id="CLU_051307_0_0_5"/>
<dbReference type="GO" id="GO:0006310">
    <property type="term" value="P:DNA recombination"/>
    <property type="evidence" value="ECO:0007669"/>
    <property type="project" value="UniProtKB-KW"/>
</dbReference>
<dbReference type="AlphaFoldDB" id="Q210N0"/>
<dbReference type="InterPro" id="IPR011010">
    <property type="entry name" value="DNA_brk_join_enz"/>
</dbReference>
<name>Q210N0_RHOPB</name>
<proteinExistence type="predicted"/>
<dbReference type="GO" id="GO:0003677">
    <property type="term" value="F:DNA binding"/>
    <property type="evidence" value="ECO:0007669"/>
    <property type="project" value="InterPro"/>
</dbReference>
<dbReference type="Gene3D" id="1.10.443.10">
    <property type="entry name" value="Intergrase catalytic core"/>
    <property type="match status" value="1"/>
</dbReference>
<dbReference type="EMBL" id="CP000301">
    <property type="protein sequence ID" value="ABD89156.1"/>
    <property type="molecule type" value="Genomic_DNA"/>
</dbReference>
<accession>Q210N0</accession>
<dbReference type="eggNOG" id="COG0582">
    <property type="taxonomic scope" value="Bacteria"/>
</dbReference>
<dbReference type="GO" id="GO:0015074">
    <property type="term" value="P:DNA integration"/>
    <property type="evidence" value="ECO:0007669"/>
    <property type="project" value="InterPro"/>
</dbReference>
<reference evidence="2" key="1">
    <citation type="submission" date="2006-03" db="EMBL/GenBank/DDBJ databases">
        <title>Complete sequence of Rhodopseudomonas palustris BisB18.</title>
        <authorList>
            <consortium name="US DOE Joint Genome Institute"/>
            <person name="Copeland A."/>
            <person name="Lucas S."/>
            <person name="Lapidus A."/>
            <person name="Barry K."/>
            <person name="Detter J.C."/>
            <person name="Glavina del Rio T."/>
            <person name="Hammon N."/>
            <person name="Israni S."/>
            <person name="Dalin E."/>
            <person name="Tice H."/>
            <person name="Pitluck S."/>
            <person name="Chain P."/>
            <person name="Malfatti S."/>
            <person name="Shin M."/>
            <person name="Vergez L."/>
            <person name="Schmutz J."/>
            <person name="Larimer F."/>
            <person name="Land M."/>
            <person name="Hauser L."/>
            <person name="Pelletier D.A."/>
            <person name="Kyrpides N."/>
            <person name="Anderson I."/>
            <person name="Oda Y."/>
            <person name="Harwood C.S."/>
            <person name="Richardson P."/>
        </authorList>
    </citation>
    <scope>NUCLEOTIDE SEQUENCE [LARGE SCALE GENOMIC DNA]</scope>
    <source>
        <strain evidence="2">BisB18</strain>
    </source>
</reference>
<evidence type="ECO:0000313" key="2">
    <source>
        <dbReference type="EMBL" id="ABD89156.1"/>
    </source>
</evidence>
<dbReference type="KEGG" id="rpc:RPC_3621"/>
<keyword evidence="1" id="KW-0233">DNA recombination</keyword>
<evidence type="ECO:0000256" key="1">
    <source>
        <dbReference type="ARBA" id="ARBA00023172"/>
    </source>
</evidence>
<organism evidence="2">
    <name type="scientific">Rhodopseudomonas palustris (strain BisB18)</name>
    <dbReference type="NCBI Taxonomy" id="316056"/>
    <lineage>
        <taxon>Bacteria</taxon>
        <taxon>Pseudomonadati</taxon>
        <taxon>Pseudomonadota</taxon>
        <taxon>Alphaproteobacteria</taxon>
        <taxon>Hyphomicrobiales</taxon>
        <taxon>Nitrobacteraceae</taxon>
        <taxon>Rhodopseudomonas</taxon>
    </lineage>
</organism>
<protein>
    <recommendedName>
        <fullName evidence="3">Tyr recombinase domain-containing protein</fullName>
    </recommendedName>
</protein>
<gene>
    <name evidence="2" type="ordered locus">RPC_3621</name>
</gene>
<sequence>MFHEYRRSWSQKTAKRLQALSPGQCRVHETGIKMICEYVLQDGRRLGTRRLSSIDTAFTDDLFEKLLYKNVNGEKIERRTTVNHAMKTARSAWNTVSRANPGLFPPKNPFEKMGLQSTSRETPHATFEELALFRAKAIEMGYPSLATGVLIGWELLQRKAHIFIRFVTDHYRPPNRPNHVYVINYKTSTGSWEPLLNAKGKPLYPLLMTELDAIKAKRPTGGLMLRRDVNGLPWGGKGEMLTQVERVSKKIILAASLRSELTFTSFGRHGGTTEASTSGLTETQLMQKGQWSSTTAMAHYLHDDDEAKQDAQMKRIRRRARQAKLVEK</sequence>
<dbReference type="SUPFAM" id="SSF56349">
    <property type="entry name" value="DNA breaking-rejoining enzymes"/>
    <property type="match status" value="1"/>
</dbReference>
<evidence type="ECO:0008006" key="3">
    <source>
        <dbReference type="Google" id="ProtNLM"/>
    </source>
</evidence>